<evidence type="ECO:0000313" key="3">
    <source>
        <dbReference type="Proteomes" id="UP000595349"/>
    </source>
</evidence>
<keyword evidence="3" id="KW-1185">Reference proteome</keyword>
<dbReference type="EMBL" id="CP054706">
    <property type="protein sequence ID" value="QQK79052.1"/>
    <property type="molecule type" value="Genomic_DNA"/>
</dbReference>
<sequence>MNKAAKFMIAIFAVIAVVVSVGLLYTFIVGSEADIDVEQNANAEESTAAFNLDKAAENAEDGEVIWSADIGELQLSDFSLNENGAGLTVALSDHSSEEVAEWNQALDDLPINFEVEEE</sequence>
<organism evidence="2 3">
    <name type="scientific">Salicibibacter cibi</name>
    <dbReference type="NCBI Taxonomy" id="2743001"/>
    <lineage>
        <taxon>Bacteria</taxon>
        <taxon>Bacillati</taxon>
        <taxon>Bacillota</taxon>
        <taxon>Bacilli</taxon>
        <taxon>Bacillales</taxon>
        <taxon>Bacillaceae</taxon>
        <taxon>Salicibibacter</taxon>
    </lineage>
</organism>
<evidence type="ECO:0000256" key="1">
    <source>
        <dbReference type="SAM" id="Phobius"/>
    </source>
</evidence>
<reference evidence="2 3" key="1">
    <citation type="submission" date="2020-06" db="EMBL/GenBank/DDBJ databases">
        <title>Genomic analysis of Salicibibacter sp. NKC21-4.</title>
        <authorList>
            <person name="Oh Y.J."/>
        </authorList>
    </citation>
    <scope>NUCLEOTIDE SEQUENCE [LARGE SCALE GENOMIC DNA]</scope>
    <source>
        <strain evidence="2 3">NKC21-4</strain>
    </source>
</reference>
<protein>
    <submittedName>
        <fullName evidence="2">Uncharacterized protein</fullName>
    </submittedName>
</protein>
<keyword evidence="1" id="KW-1133">Transmembrane helix</keyword>
<accession>A0A7T7CEH6</accession>
<evidence type="ECO:0000313" key="2">
    <source>
        <dbReference type="EMBL" id="QQK79052.1"/>
    </source>
</evidence>
<proteinExistence type="predicted"/>
<dbReference type="RefSeq" id="WP_200088130.1">
    <property type="nucleotide sequence ID" value="NZ_CP054706.1"/>
</dbReference>
<gene>
    <name evidence="2" type="ORF">HUG20_03470</name>
</gene>
<name>A0A7T7CEH6_9BACI</name>
<dbReference type="Proteomes" id="UP000595349">
    <property type="component" value="Chromosome"/>
</dbReference>
<keyword evidence="1" id="KW-0472">Membrane</keyword>
<keyword evidence="1" id="KW-0812">Transmembrane</keyword>
<dbReference type="KEGG" id="scib:HUG20_03470"/>
<dbReference type="AlphaFoldDB" id="A0A7T7CEH6"/>
<feature type="transmembrane region" description="Helical" evidence="1">
    <location>
        <begin position="7"/>
        <end position="28"/>
    </location>
</feature>